<protein>
    <recommendedName>
        <fullName evidence="3">Mariner Mos1 transposase</fullName>
    </recommendedName>
</protein>
<proteinExistence type="predicted"/>
<reference evidence="1 2" key="1">
    <citation type="submission" date="2022-01" db="EMBL/GenBank/DDBJ databases">
        <title>A chromosomal length assembly of Cordylochernes scorpioides.</title>
        <authorList>
            <person name="Zeh D."/>
            <person name="Zeh J."/>
        </authorList>
    </citation>
    <scope>NUCLEOTIDE SEQUENCE [LARGE SCALE GENOMIC DNA]</scope>
    <source>
        <strain evidence="1">IN4F17</strain>
        <tissue evidence="1">Whole Body</tissue>
    </source>
</reference>
<organism evidence="1 2">
    <name type="scientific">Cordylochernes scorpioides</name>
    <dbReference type="NCBI Taxonomy" id="51811"/>
    <lineage>
        <taxon>Eukaryota</taxon>
        <taxon>Metazoa</taxon>
        <taxon>Ecdysozoa</taxon>
        <taxon>Arthropoda</taxon>
        <taxon>Chelicerata</taxon>
        <taxon>Arachnida</taxon>
        <taxon>Pseudoscorpiones</taxon>
        <taxon>Cheliferoidea</taxon>
        <taxon>Chernetidae</taxon>
        <taxon>Cordylochernes</taxon>
    </lineage>
</organism>
<gene>
    <name evidence="1" type="ORF">LAZ67_10001657</name>
</gene>
<evidence type="ECO:0000313" key="1">
    <source>
        <dbReference type="EMBL" id="UYV73044.1"/>
    </source>
</evidence>
<dbReference type="Proteomes" id="UP001235939">
    <property type="component" value="Chromosome 10"/>
</dbReference>
<dbReference type="SUPFAM" id="SSF48366">
    <property type="entry name" value="Ras GEF"/>
    <property type="match status" value="1"/>
</dbReference>
<dbReference type="InterPro" id="IPR036397">
    <property type="entry name" value="RNaseH_sf"/>
</dbReference>
<evidence type="ECO:0000313" key="2">
    <source>
        <dbReference type="Proteomes" id="UP001235939"/>
    </source>
</evidence>
<dbReference type="InterPro" id="IPR023578">
    <property type="entry name" value="Ras_GEF_dom_sf"/>
</dbReference>
<dbReference type="EMBL" id="CP092872">
    <property type="protein sequence ID" value="UYV73044.1"/>
    <property type="molecule type" value="Genomic_DNA"/>
</dbReference>
<dbReference type="Gene3D" id="3.30.420.10">
    <property type="entry name" value="Ribonuclease H-like superfamily/Ribonuclease H"/>
    <property type="match status" value="1"/>
</dbReference>
<accession>A0ABY6KWM4</accession>
<sequence length="110" mass="13200">MAWLTNTSNYNEVKKWIDKWMAAKEPSFFCDRIHQLPERWEKVLASDGQYFERLYLTDLIYIDVAHPQPPGLDNRNRQMQMNNILRIISELQHSTYEPFPKSLSKHCPFK</sequence>
<name>A0ABY6KWM4_9ARAC</name>
<evidence type="ECO:0008006" key="3">
    <source>
        <dbReference type="Google" id="ProtNLM"/>
    </source>
</evidence>
<keyword evidence="2" id="KW-1185">Reference proteome</keyword>